<sequence>MLAKVQISKLVSSSLPRRIGFSVVKVEVACVFLEEAMRKGMVPRESTLQNVGGDEWYGRSKTQD</sequence>
<name>A0ABQ7BCG7_BRACR</name>
<gene>
    <name evidence="1" type="ORF">DY000_02041932</name>
</gene>
<protein>
    <submittedName>
        <fullName evidence="1">Uncharacterized protein</fullName>
    </submittedName>
</protein>
<comment type="caution">
    <text evidence="1">The sequence shown here is derived from an EMBL/GenBank/DDBJ whole genome shotgun (WGS) entry which is preliminary data.</text>
</comment>
<dbReference type="EMBL" id="QGKV02001507">
    <property type="protein sequence ID" value="KAF3529913.1"/>
    <property type="molecule type" value="Genomic_DNA"/>
</dbReference>
<proteinExistence type="predicted"/>
<reference evidence="1 2" key="1">
    <citation type="journal article" date="2020" name="BMC Genomics">
        <title>Intraspecific diversification of the crop wild relative Brassica cretica Lam. using demographic model selection.</title>
        <authorList>
            <person name="Kioukis A."/>
            <person name="Michalopoulou V.A."/>
            <person name="Briers L."/>
            <person name="Pirintsos S."/>
            <person name="Studholme D.J."/>
            <person name="Pavlidis P."/>
            <person name="Sarris P.F."/>
        </authorList>
    </citation>
    <scope>NUCLEOTIDE SEQUENCE [LARGE SCALE GENOMIC DNA]</scope>
    <source>
        <strain evidence="2">cv. PFS-1207/04</strain>
    </source>
</reference>
<keyword evidence="2" id="KW-1185">Reference proteome</keyword>
<organism evidence="1 2">
    <name type="scientific">Brassica cretica</name>
    <name type="common">Mustard</name>
    <dbReference type="NCBI Taxonomy" id="69181"/>
    <lineage>
        <taxon>Eukaryota</taxon>
        <taxon>Viridiplantae</taxon>
        <taxon>Streptophyta</taxon>
        <taxon>Embryophyta</taxon>
        <taxon>Tracheophyta</taxon>
        <taxon>Spermatophyta</taxon>
        <taxon>Magnoliopsida</taxon>
        <taxon>eudicotyledons</taxon>
        <taxon>Gunneridae</taxon>
        <taxon>Pentapetalae</taxon>
        <taxon>rosids</taxon>
        <taxon>malvids</taxon>
        <taxon>Brassicales</taxon>
        <taxon>Brassicaceae</taxon>
        <taxon>Brassiceae</taxon>
        <taxon>Brassica</taxon>
    </lineage>
</organism>
<evidence type="ECO:0000313" key="2">
    <source>
        <dbReference type="Proteomes" id="UP000266723"/>
    </source>
</evidence>
<accession>A0ABQ7BCG7</accession>
<dbReference type="Proteomes" id="UP000266723">
    <property type="component" value="Unassembled WGS sequence"/>
</dbReference>
<evidence type="ECO:0000313" key="1">
    <source>
        <dbReference type="EMBL" id="KAF3529913.1"/>
    </source>
</evidence>